<dbReference type="EMBL" id="CP034235">
    <property type="protein sequence ID" value="QGQ95300.1"/>
    <property type="molecule type" value="Genomic_DNA"/>
</dbReference>
<accession>A0A6B8RGI4</accession>
<protein>
    <submittedName>
        <fullName evidence="2">ABC transporter permease</fullName>
    </submittedName>
</protein>
<dbReference type="Proteomes" id="UP000426246">
    <property type="component" value="Chromosome"/>
</dbReference>
<dbReference type="PANTHER" id="PTHR37305">
    <property type="entry name" value="INTEGRAL MEMBRANE PROTEIN-RELATED"/>
    <property type="match status" value="1"/>
</dbReference>
<dbReference type="GO" id="GO:0005886">
    <property type="term" value="C:plasma membrane"/>
    <property type="evidence" value="ECO:0007669"/>
    <property type="project" value="UniProtKB-SubCell"/>
</dbReference>
<evidence type="ECO:0000313" key="3">
    <source>
        <dbReference type="Proteomes" id="UP000426246"/>
    </source>
</evidence>
<dbReference type="GO" id="GO:0140359">
    <property type="term" value="F:ABC-type transporter activity"/>
    <property type="evidence" value="ECO:0007669"/>
    <property type="project" value="InterPro"/>
</dbReference>
<feature type="transmembrane region" description="Helical" evidence="1">
    <location>
        <begin position="56"/>
        <end position="80"/>
    </location>
</feature>
<gene>
    <name evidence="2" type="ORF">EHS13_10585</name>
</gene>
<evidence type="ECO:0000256" key="1">
    <source>
        <dbReference type="SAM" id="Phobius"/>
    </source>
</evidence>
<feature type="transmembrane region" description="Helical" evidence="1">
    <location>
        <begin position="147"/>
        <end position="169"/>
    </location>
</feature>
<feature type="transmembrane region" description="Helical" evidence="1">
    <location>
        <begin position="224"/>
        <end position="247"/>
    </location>
</feature>
<dbReference type="PANTHER" id="PTHR37305:SF1">
    <property type="entry name" value="MEMBRANE PROTEIN"/>
    <property type="match status" value="1"/>
</dbReference>
<keyword evidence="3" id="KW-1185">Reference proteome</keyword>
<sequence length="253" mass="27743">MLNLLLNENMKIYRRMRTWIMMAVIVILTLTVLLIGHFEAPSLSEAVISRTLWHGISVAGANLIFLCTIFTVVIGADSVAGEFSSGTIKLLLIRPASRAKILLSKYVSMLVFAIVLILILLISAFLISGILEGFSSIADGTAGHVLAIYGTSSIEMLLIVTLAFMLSTVFRSSSLAIGMSLGLLFIGPLLVLLIAKYSWAKYYLFSNTLTQYVNHDPLIDGLTLNFSIGVLLAYFIIFNLLSWVIFIKRDVAA</sequence>
<proteinExistence type="predicted"/>
<keyword evidence="1" id="KW-0812">Transmembrane</keyword>
<dbReference type="OrthoDB" id="8613028at2"/>
<dbReference type="AlphaFoldDB" id="A0A6B8RGI4"/>
<name>A0A6B8RGI4_9BACL</name>
<keyword evidence="1" id="KW-1133">Transmembrane helix</keyword>
<organism evidence="2 3">
    <name type="scientific">Paenibacillus psychroresistens</name>
    <dbReference type="NCBI Taxonomy" id="1778678"/>
    <lineage>
        <taxon>Bacteria</taxon>
        <taxon>Bacillati</taxon>
        <taxon>Bacillota</taxon>
        <taxon>Bacilli</taxon>
        <taxon>Bacillales</taxon>
        <taxon>Paenibacillaceae</taxon>
        <taxon>Paenibacillus</taxon>
    </lineage>
</organism>
<dbReference type="Pfam" id="PF12730">
    <property type="entry name" value="ABC2_membrane_4"/>
    <property type="match status" value="1"/>
</dbReference>
<dbReference type="KEGG" id="ppsc:EHS13_10585"/>
<reference evidence="3" key="1">
    <citation type="submission" date="2018-11" db="EMBL/GenBank/DDBJ databases">
        <title>Complete genome sequence of Paenibacillus sp. ML311-T8.</title>
        <authorList>
            <person name="Nam Y.-D."/>
            <person name="Kang J."/>
            <person name="Chung W.-H."/>
            <person name="Park Y.S."/>
        </authorList>
    </citation>
    <scope>NUCLEOTIDE SEQUENCE [LARGE SCALE GENOMIC DNA]</scope>
    <source>
        <strain evidence="3">ML311-T8</strain>
    </source>
</reference>
<feature type="transmembrane region" description="Helical" evidence="1">
    <location>
        <begin position="181"/>
        <end position="204"/>
    </location>
</feature>
<feature type="transmembrane region" description="Helical" evidence="1">
    <location>
        <begin position="101"/>
        <end position="127"/>
    </location>
</feature>
<keyword evidence="1" id="KW-0472">Membrane</keyword>
<evidence type="ECO:0000313" key="2">
    <source>
        <dbReference type="EMBL" id="QGQ95300.1"/>
    </source>
</evidence>